<dbReference type="EMBL" id="CP036299">
    <property type="protein sequence ID" value="QDV28337.1"/>
    <property type="molecule type" value="Genomic_DNA"/>
</dbReference>
<dbReference type="AlphaFoldDB" id="A0A518GIC1"/>
<proteinExistence type="predicted"/>
<dbReference type="KEGG" id="peh:Spb1_02000"/>
<name>A0A518GIC1_9PLAN</name>
<gene>
    <name evidence="1" type="ORF">Spb1_02000</name>
</gene>
<keyword evidence="2" id="KW-1185">Reference proteome</keyword>
<sequence length="31" mass="3304">MARSLGLTLALSEFYAFTDLVGMCATSALSY</sequence>
<protein>
    <submittedName>
        <fullName evidence="1">Uncharacterized protein</fullName>
    </submittedName>
</protein>
<evidence type="ECO:0000313" key="1">
    <source>
        <dbReference type="EMBL" id="QDV28337.1"/>
    </source>
</evidence>
<accession>A0A518GIC1</accession>
<dbReference type="Proteomes" id="UP000315349">
    <property type="component" value="Chromosome"/>
</dbReference>
<reference evidence="1 2" key="1">
    <citation type="submission" date="2019-02" db="EMBL/GenBank/DDBJ databases">
        <title>Deep-cultivation of Planctomycetes and their phenomic and genomic characterization uncovers novel biology.</title>
        <authorList>
            <person name="Wiegand S."/>
            <person name="Jogler M."/>
            <person name="Boedeker C."/>
            <person name="Pinto D."/>
            <person name="Vollmers J."/>
            <person name="Rivas-Marin E."/>
            <person name="Kohn T."/>
            <person name="Peeters S.H."/>
            <person name="Heuer A."/>
            <person name="Rast P."/>
            <person name="Oberbeckmann S."/>
            <person name="Bunk B."/>
            <person name="Jeske O."/>
            <person name="Meyerdierks A."/>
            <person name="Storesund J.E."/>
            <person name="Kallscheuer N."/>
            <person name="Luecker S."/>
            <person name="Lage O.M."/>
            <person name="Pohl T."/>
            <person name="Merkel B.J."/>
            <person name="Hornburger P."/>
            <person name="Mueller R.-W."/>
            <person name="Bruemmer F."/>
            <person name="Labrenz M."/>
            <person name="Spormann A.M."/>
            <person name="Op den Camp H."/>
            <person name="Overmann J."/>
            <person name="Amann R."/>
            <person name="Jetten M.S.M."/>
            <person name="Mascher T."/>
            <person name="Medema M.H."/>
            <person name="Devos D.P."/>
            <person name="Kaster A.-K."/>
            <person name="Ovreas L."/>
            <person name="Rohde M."/>
            <person name="Galperin M.Y."/>
            <person name="Jogler C."/>
        </authorList>
    </citation>
    <scope>NUCLEOTIDE SEQUENCE [LARGE SCALE GENOMIC DNA]</scope>
    <source>
        <strain evidence="1 2">Spb1</strain>
    </source>
</reference>
<evidence type="ECO:0000313" key="2">
    <source>
        <dbReference type="Proteomes" id="UP000315349"/>
    </source>
</evidence>
<organism evidence="1 2">
    <name type="scientific">Planctopirus ephydatiae</name>
    <dbReference type="NCBI Taxonomy" id="2528019"/>
    <lineage>
        <taxon>Bacteria</taxon>
        <taxon>Pseudomonadati</taxon>
        <taxon>Planctomycetota</taxon>
        <taxon>Planctomycetia</taxon>
        <taxon>Planctomycetales</taxon>
        <taxon>Planctomycetaceae</taxon>
        <taxon>Planctopirus</taxon>
    </lineage>
</organism>